<reference evidence="1 2" key="1">
    <citation type="submission" date="2023-08" db="EMBL/GenBank/DDBJ databases">
        <title>A Necator americanus chromosomal reference genome.</title>
        <authorList>
            <person name="Ilik V."/>
            <person name="Petrzelkova K.J."/>
            <person name="Pardy F."/>
            <person name="Fuh T."/>
            <person name="Niatou-Singa F.S."/>
            <person name="Gouil Q."/>
            <person name="Baker L."/>
            <person name="Ritchie M.E."/>
            <person name="Jex A.R."/>
            <person name="Gazzola D."/>
            <person name="Li H."/>
            <person name="Toshio Fujiwara R."/>
            <person name="Zhan B."/>
            <person name="Aroian R.V."/>
            <person name="Pafco B."/>
            <person name="Schwarz E.M."/>
        </authorList>
    </citation>
    <scope>NUCLEOTIDE SEQUENCE [LARGE SCALE GENOMIC DNA]</scope>
    <source>
        <strain evidence="1 2">Aroian</strain>
        <tissue evidence="1">Whole animal</tissue>
    </source>
</reference>
<comment type="caution">
    <text evidence="1">The sequence shown here is derived from an EMBL/GenBank/DDBJ whole genome shotgun (WGS) entry which is preliminary data.</text>
</comment>
<proteinExistence type="predicted"/>
<organism evidence="1 2">
    <name type="scientific">Necator americanus</name>
    <name type="common">Human hookworm</name>
    <dbReference type="NCBI Taxonomy" id="51031"/>
    <lineage>
        <taxon>Eukaryota</taxon>
        <taxon>Metazoa</taxon>
        <taxon>Ecdysozoa</taxon>
        <taxon>Nematoda</taxon>
        <taxon>Chromadorea</taxon>
        <taxon>Rhabditida</taxon>
        <taxon>Rhabditina</taxon>
        <taxon>Rhabditomorpha</taxon>
        <taxon>Strongyloidea</taxon>
        <taxon>Ancylostomatidae</taxon>
        <taxon>Bunostominae</taxon>
        <taxon>Necator</taxon>
    </lineage>
</organism>
<dbReference type="Proteomes" id="UP001303046">
    <property type="component" value="Unassembled WGS sequence"/>
</dbReference>
<keyword evidence="2" id="KW-1185">Reference proteome</keyword>
<gene>
    <name evidence="1" type="primary">Necator_chrIV.g16157</name>
    <name evidence="1" type="ORF">RB195_002861</name>
</gene>
<evidence type="ECO:0008006" key="3">
    <source>
        <dbReference type="Google" id="ProtNLM"/>
    </source>
</evidence>
<evidence type="ECO:0000313" key="1">
    <source>
        <dbReference type="EMBL" id="KAK6751143.1"/>
    </source>
</evidence>
<accession>A0ABR1DLQ0</accession>
<sequence length="231" mass="26379">MGNIDDEYERHVGHIHDCKKKVKTKRSLYPETLQLIRQRGAGRAAQRTHIRGRKALQSGIKGDLKQRRLEAEKAEKSILYAQLIEVSRECKMQLCLFSIDLKKPFDSVETEAVTEASSWRSSRPFSINKDTFATLKIAMRGLEWDNVGVEVDCRDLHHLRFADDIVLITSSINQGNTYEKLTTRWIKTSKEISRFFAISFKINLTSLTAGMLNKCFKLALNGCLSLDVSNK</sequence>
<name>A0ABR1DLQ0_NECAM</name>
<protein>
    <recommendedName>
        <fullName evidence="3">Reverse transcriptase domain-containing protein</fullName>
    </recommendedName>
</protein>
<evidence type="ECO:0000313" key="2">
    <source>
        <dbReference type="Proteomes" id="UP001303046"/>
    </source>
</evidence>
<dbReference type="EMBL" id="JAVFWL010000004">
    <property type="protein sequence ID" value="KAK6751143.1"/>
    <property type="molecule type" value="Genomic_DNA"/>
</dbReference>